<keyword evidence="3 6" id="KW-0540">Nuclease</keyword>
<dbReference type="GO" id="GO:0003723">
    <property type="term" value="F:RNA binding"/>
    <property type="evidence" value="ECO:0007669"/>
    <property type="project" value="InterPro"/>
</dbReference>
<accession>A0A0A8E428</accession>
<dbReference type="RefSeq" id="WP_039123986.1">
    <property type="nucleotide sequence ID" value="NZ_CP010427.1"/>
</dbReference>
<dbReference type="AlphaFoldDB" id="A0A0A8E428"/>
<evidence type="ECO:0000256" key="4">
    <source>
        <dbReference type="ARBA" id="ARBA00022801"/>
    </source>
</evidence>
<evidence type="ECO:0000256" key="2">
    <source>
        <dbReference type="ARBA" id="ARBA00011738"/>
    </source>
</evidence>
<comment type="subunit">
    <text evidence="2 6">Homodimer.</text>
</comment>
<evidence type="ECO:0000313" key="8">
    <source>
        <dbReference type="Proteomes" id="UP000031104"/>
    </source>
</evidence>
<evidence type="ECO:0000256" key="5">
    <source>
        <dbReference type="ARBA" id="ARBA00023026"/>
    </source>
</evidence>
<dbReference type="EMBL" id="CP010427">
    <property type="protein sequence ID" value="AJC48694.1"/>
    <property type="molecule type" value="Genomic_DNA"/>
</dbReference>
<dbReference type="Proteomes" id="UP000031104">
    <property type="component" value="Chromosome"/>
</dbReference>
<dbReference type="GO" id="GO:0016787">
    <property type="term" value="F:hydrolase activity"/>
    <property type="evidence" value="ECO:0007669"/>
    <property type="project" value="UniProtKB-KW"/>
</dbReference>
<organism evidence="7 8">
    <name type="scientific">Allofrancisella guangzhouensis</name>
    <dbReference type="NCBI Taxonomy" id="594679"/>
    <lineage>
        <taxon>Bacteria</taxon>
        <taxon>Pseudomonadati</taxon>
        <taxon>Pseudomonadota</taxon>
        <taxon>Gammaproteobacteria</taxon>
        <taxon>Thiotrichales</taxon>
        <taxon>Francisellaceae</taxon>
        <taxon>Allofrancisella</taxon>
    </lineage>
</organism>
<dbReference type="Pfam" id="PF09827">
    <property type="entry name" value="CRISPR_Cas2"/>
    <property type="match status" value="1"/>
</dbReference>
<dbReference type="EC" id="3.1.-.-" evidence="6"/>
<evidence type="ECO:0000256" key="3">
    <source>
        <dbReference type="ARBA" id="ARBA00022722"/>
    </source>
</evidence>
<dbReference type="HOGENOM" id="CLU_145265_1_0_6"/>
<comment type="similarity">
    <text evidence="1 6">Belongs to the VapD ribonuclease family.</text>
</comment>
<protein>
    <recommendedName>
        <fullName evidence="6">Endoribonuclease VapD</fullName>
        <ecNumber evidence="6">3.1.-.-</ecNumber>
    </recommendedName>
</protein>
<dbReference type="Gene3D" id="3.30.70.240">
    <property type="match status" value="1"/>
</dbReference>
<name>A0A0A8E428_9GAMM</name>
<dbReference type="PIRSF" id="PIRSF002882">
    <property type="entry name" value="VapD"/>
    <property type="match status" value="1"/>
</dbReference>
<keyword evidence="8" id="KW-1185">Reference proteome</keyword>
<sequence length="98" mass="11459">MYAITFDIDTNCLNQQYSQDKYNNAYSEVRRFLEANNFTWQQGSTYFGNDNINAVTCVTVVQRMAIKFPWFSACVKDIRMLRIEENNDLLPAIKDILS</sequence>
<dbReference type="OrthoDB" id="8611858at2"/>
<keyword evidence="4 6" id="KW-0378">Hydrolase</keyword>
<evidence type="ECO:0000313" key="7">
    <source>
        <dbReference type="EMBL" id="AJC48694.1"/>
    </source>
</evidence>
<dbReference type="GO" id="GO:0004518">
    <property type="term" value="F:nuclease activity"/>
    <property type="evidence" value="ECO:0007669"/>
    <property type="project" value="UniProtKB-UniRule"/>
</dbReference>
<reference evidence="7 8" key="1">
    <citation type="submission" date="2014-12" db="EMBL/GenBank/DDBJ databases">
        <title>Complete genome sequence of Francisella guanzhouensis strain 08HL01032 isolated from air-conditioning system in China.</title>
        <authorList>
            <person name="Svensson D."/>
            <person name="Ohrman C."/>
            <person name="Backman S."/>
            <person name="Karlsson E."/>
            <person name="Nilsson E."/>
            <person name="Bystrom M."/>
            <person name="Larkeryd A."/>
            <person name="Stenberg P."/>
            <person name="Scholtz H.C."/>
            <person name="Forsman M."/>
            <person name="Sjodin A."/>
        </authorList>
    </citation>
    <scope>NUCLEOTIDE SEQUENCE [LARGE SCALE GENOMIC DNA]</scope>
    <source>
        <strain evidence="7 8">08HL01032</strain>
    </source>
</reference>
<dbReference type="InterPro" id="IPR019199">
    <property type="entry name" value="Virulence_VapD/CRISPR_Cas2"/>
</dbReference>
<dbReference type="KEGG" id="fgu:SD28_03070"/>
<dbReference type="InterPro" id="IPR016368">
    <property type="entry name" value="VapD"/>
</dbReference>
<comment type="function">
    <text evidence="6">Cleaves ssRNA, mostly between U:A.</text>
</comment>
<evidence type="ECO:0000256" key="1">
    <source>
        <dbReference type="ARBA" id="ARBA00009653"/>
    </source>
</evidence>
<keyword evidence="5" id="KW-0843">Virulence</keyword>
<proteinExistence type="inferred from homology"/>
<evidence type="ECO:0000256" key="6">
    <source>
        <dbReference type="PIRNR" id="PIRNR002882"/>
    </source>
</evidence>
<gene>
    <name evidence="7" type="ORF">SD28_03070</name>
</gene>